<evidence type="ECO:0000313" key="3">
    <source>
        <dbReference type="Proteomes" id="UP000006882"/>
    </source>
</evidence>
<dbReference type="AlphaFoldDB" id="A0A251QTJ8"/>
<sequence>MATAMKKVEKIRQIVRLKQLVMRWKLTSLRRRSALSYDDSGPFPSGSNRRIPAGFLAVYVGAERIRFVIQARFVNLPVFVGLLKKAEEEFGFGCSGGLVLPCEVGFFKEILRFLERDESKFGRLGLEEFLKMVSEVGFDSCKELASNAAANSSCHAFTPLLQKARG</sequence>
<keyword evidence="3" id="KW-1185">Reference proteome</keyword>
<dbReference type="Gramene" id="ONI27087">
    <property type="protein sequence ID" value="ONI27087"/>
    <property type="gene ID" value="PRUPE_1G067400"/>
</dbReference>
<dbReference type="PANTHER" id="PTHR31374:SF203">
    <property type="entry name" value="AUXIN-RESPONSIVE PROTEIN SAUR71-LIKE"/>
    <property type="match status" value="1"/>
</dbReference>
<gene>
    <name evidence="2" type="ORF">PRUPE_1G067400</name>
</gene>
<reference evidence="2 3" key="1">
    <citation type="journal article" date="2013" name="Nat. Genet.">
        <title>The high-quality draft genome of peach (Prunus persica) identifies unique patterns of genetic diversity, domestication and genome evolution.</title>
        <authorList>
            <consortium name="International Peach Genome Initiative"/>
            <person name="Verde I."/>
            <person name="Abbott A.G."/>
            <person name="Scalabrin S."/>
            <person name="Jung S."/>
            <person name="Shu S."/>
            <person name="Marroni F."/>
            <person name="Zhebentyayeva T."/>
            <person name="Dettori M.T."/>
            <person name="Grimwood J."/>
            <person name="Cattonaro F."/>
            <person name="Zuccolo A."/>
            <person name="Rossini L."/>
            <person name="Jenkins J."/>
            <person name="Vendramin E."/>
            <person name="Meisel L.A."/>
            <person name="Decroocq V."/>
            <person name="Sosinski B."/>
            <person name="Prochnik S."/>
            <person name="Mitros T."/>
            <person name="Policriti A."/>
            <person name="Cipriani G."/>
            <person name="Dondini L."/>
            <person name="Ficklin S."/>
            <person name="Goodstein D.M."/>
            <person name="Xuan P."/>
            <person name="Del Fabbro C."/>
            <person name="Aramini V."/>
            <person name="Copetti D."/>
            <person name="Gonzalez S."/>
            <person name="Horner D.S."/>
            <person name="Falchi R."/>
            <person name="Lucas S."/>
            <person name="Mica E."/>
            <person name="Maldonado J."/>
            <person name="Lazzari B."/>
            <person name="Bielenberg D."/>
            <person name="Pirona R."/>
            <person name="Miculan M."/>
            <person name="Barakat A."/>
            <person name="Testolin R."/>
            <person name="Stella A."/>
            <person name="Tartarini S."/>
            <person name="Tonutti P."/>
            <person name="Arus P."/>
            <person name="Orellana A."/>
            <person name="Wells C."/>
            <person name="Main D."/>
            <person name="Vizzotto G."/>
            <person name="Silva H."/>
            <person name="Salamini F."/>
            <person name="Schmutz J."/>
            <person name="Morgante M."/>
            <person name="Rokhsar D.S."/>
        </authorList>
    </citation>
    <scope>NUCLEOTIDE SEQUENCE [LARGE SCALE GENOMIC DNA]</scope>
    <source>
        <strain evidence="3">cv. Nemared</strain>
    </source>
</reference>
<dbReference type="STRING" id="3760.A0A251QTJ8"/>
<dbReference type="EMBL" id="CM007651">
    <property type="protein sequence ID" value="ONI27087.1"/>
    <property type="molecule type" value="Genomic_DNA"/>
</dbReference>
<dbReference type="eggNOG" id="ENOG502S1H0">
    <property type="taxonomic scope" value="Eukaryota"/>
</dbReference>
<dbReference type="PANTHER" id="PTHR31374">
    <property type="entry name" value="AUXIN-INDUCED PROTEIN-LIKE-RELATED"/>
    <property type="match status" value="1"/>
</dbReference>
<organism evidence="2 3">
    <name type="scientific">Prunus persica</name>
    <name type="common">Peach</name>
    <name type="synonym">Amygdalus persica</name>
    <dbReference type="NCBI Taxonomy" id="3760"/>
    <lineage>
        <taxon>Eukaryota</taxon>
        <taxon>Viridiplantae</taxon>
        <taxon>Streptophyta</taxon>
        <taxon>Embryophyta</taxon>
        <taxon>Tracheophyta</taxon>
        <taxon>Spermatophyta</taxon>
        <taxon>Magnoliopsida</taxon>
        <taxon>eudicotyledons</taxon>
        <taxon>Gunneridae</taxon>
        <taxon>Pentapetalae</taxon>
        <taxon>rosids</taxon>
        <taxon>fabids</taxon>
        <taxon>Rosales</taxon>
        <taxon>Rosaceae</taxon>
        <taxon>Amygdaloideae</taxon>
        <taxon>Amygdaleae</taxon>
        <taxon>Prunus</taxon>
    </lineage>
</organism>
<dbReference type="OrthoDB" id="762405at2759"/>
<dbReference type="Proteomes" id="UP000006882">
    <property type="component" value="Chromosome G1"/>
</dbReference>
<name>A0A251QTJ8_PRUPE</name>
<evidence type="ECO:0000313" key="2">
    <source>
        <dbReference type="EMBL" id="ONI27087.1"/>
    </source>
</evidence>
<protein>
    <submittedName>
        <fullName evidence="2">Uncharacterized protein</fullName>
    </submittedName>
</protein>
<evidence type="ECO:0000256" key="1">
    <source>
        <dbReference type="ARBA" id="ARBA00006974"/>
    </source>
</evidence>
<dbReference type="GO" id="GO:0009733">
    <property type="term" value="P:response to auxin"/>
    <property type="evidence" value="ECO:0007669"/>
    <property type="project" value="InterPro"/>
</dbReference>
<proteinExistence type="inferred from homology"/>
<accession>A0A251QTJ8</accession>
<comment type="similarity">
    <text evidence="1">Belongs to the ARG7 family.</text>
</comment>
<dbReference type="InterPro" id="IPR003676">
    <property type="entry name" value="SAUR_fam"/>
</dbReference>
<dbReference type="Pfam" id="PF02519">
    <property type="entry name" value="Auxin_inducible"/>
    <property type="match status" value="1"/>
</dbReference>